<comment type="caution">
    <text evidence="7">The sequence shown here is derived from an EMBL/GenBank/DDBJ whole genome shotgun (WGS) entry which is preliminary data.</text>
</comment>
<keyword evidence="3" id="KW-0119">Carbohydrate metabolism</keyword>
<proteinExistence type="inferred from homology"/>
<dbReference type="PANTHER" id="PTHR43739">
    <property type="entry name" value="XYLOGLUCANASE (EUROFUNG)"/>
    <property type="match status" value="1"/>
</dbReference>
<accession>A0ABV2RHB2</accession>
<evidence type="ECO:0000256" key="6">
    <source>
        <dbReference type="ARBA" id="ARBA00037986"/>
    </source>
</evidence>
<dbReference type="SUPFAM" id="SSF110296">
    <property type="entry name" value="Oligoxyloglucan reducing end-specific cellobiohydrolase"/>
    <property type="match status" value="2"/>
</dbReference>
<evidence type="ECO:0000256" key="3">
    <source>
        <dbReference type="ARBA" id="ARBA00023277"/>
    </source>
</evidence>
<name>A0ABV2RHB2_BRAJP</name>
<evidence type="ECO:0000256" key="2">
    <source>
        <dbReference type="ARBA" id="ARBA00022801"/>
    </source>
</evidence>
<dbReference type="Proteomes" id="UP001549291">
    <property type="component" value="Unassembled WGS sequence"/>
</dbReference>
<keyword evidence="1" id="KW-0732">Signal</keyword>
<keyword evidence="2 7" id="KW-0378">Hydrolase</keyword>
<evidence type="ECO:0000256" key="5">
    <source>
        <dbReference type="ARBA" id="ARBA00023326"/>
    </source>
</evidence>
<reference evidence="7 8" key="1">
    <citation type="submission" date="2024-06" db="EMBL/GenBank/DDBJ databases">
        <title>Genomic Encyclopedia of Type Strains, Phase V (KMG-V): Genome sequencing to study the core and pangenomes of soil and plant-associated prokaryotes.</title>
        <authorList>
            <person name="Whitman W."/>
        </authorList>
    </citation>
    <scope>NUCLEOTIDE SEQUENCE [LARGE SCALE GENOMIC DNA]</scope>
    <source>
        <strain evidence="7 8">USDA 160</strain>
    </source>
</reference>
<dbReference type="InterPro" id="IPR052025">
    <property type="entry name" value="Xyloglucanase_GH74"/>
</dbReference>
<dbReference type="EC" id="3.2.1.155" evidence="7"/>
<dbReference type="EMBL" id="JBEPTQ010000001">
    <property type="protein sequence ID" value="MET4716327.1"/>
    <property type="molecule type" value="Genomic_DNA"/>
</dbReference>
<dbReference type="GO" id="GO:0033950">
    <property type="term" value="F:xyloglucan-specific exo-beta-1,4-glucanase activity"/>
    <property type="evidence" value="ECO:0007669"/>
    <property type="project" value="UniProtKB-EC"/>
</dbReference>
<keyword evidence="4 7" id="KW-0326">Glycosidase</keyword>
<dbReference type="PANTHER" id="PTHR43739:SF2">
    <property type="entry name" value="OLIGOXYLOGLUCAN-REDUCING END-SPECIFIC XYLOGLUCANASE-RELATED"/>
    <property type="match status" value="1"/>
</dbReference>
<protein>
    <submittedName>
        <fullName evidence="7">Xyloglucan-specific exo-beta-1,4-glucanase</fullName>
        <ecNumber evidence="7">3.2.1.155</ecNumber>
    </submittedName>
</protein>
<keyword evidence="8" id="KW-1185">Reference proteome</keyword>
<dbReference type="InterPro" id="IPR015943">
    <property type="entry name" value="WD40/YVTN_repeat-like_dom_sf"/>
</dbReference>
<keyword evidence="5" id="KW-0624">Polysaccharide degradation</keyword>
<evidence type="ECO:0000313" key="8">
    <source>
        <dbReference type="Proteomes" id="UP001549291"/>
    </source>
</evidence>
<evidence type="ECO:0000256" key="1">
    <source>
        <dbReference type="ARBA" id="ARBA00022729"/>
    </source>
</evidence>
<gene>
    <name evidence="7" type="ORF">ABIF63_000430</name>
</gene>
<dbReference type="CDD" id="cd15482">
    <property type="entry name" value="Sialidase_non-viral"/>
    <property type="match status" value="1"/>
</dbReference>
<evidence type="ECO:0000256" key="4">
    <source>
        <dbReference type="ARBA" id="ARBA00023295"/>
    </source>
</evidence>
<evidence type="ECO:0000313" key="7">
    <source>
        <dbReference type="EMBL" id="MET4716327.1"/>
    </source>
</evidence>
<sequence>MEEQRPRATAVRAGTIRTRRCAPFMARGAGERARRCAPLAKSAWSAWFIRRACLGTLLAALSLAAGRAGVVKSEPYIWTNVKWGGGGYVTGIVAHPSAPNLLYIRTDVGGCYRWDAANQRWIPLLDWLPLSHENLFGGESIAIDPSNPNNVYFAAGMFNWWRDGPWDVLKSTDQGKTWARTNLNVVMNGNDFPGALNGERLIVDPNDGNVLYFGSRNDGLWKSTNAAASWQRVESLPKGTAGVGITFVAIDRTTGSAGSTSSTIYAAVRGHGVYRSTDAGLSWTAMAGSPVAPHREATASDGTLYVTHDDGVAKFSGGAWTNISPPQDKRNFSAISVDPTDPNVVVTMENHYGWYRSTNGGASWTFWNVSATSSVPWLPNSEFASTPSAMVIDPSDPKRVWFTDTGGVWRTDDITAKRQIWQSYVNGLEEMVVFDVKSPPRGAPLLSGVADHIGFRNASLTTPPPNEMGYTPFGNSTGIDFEEADPNFVVRVGHPGHTSPAGGYSIDNAQTFTAFSSNPNGNFDGRVAVSATSRRIVWLPKGSAPYYSTDLGASWTKSIGAPSGAVEGAHYWSKNKPLAADRLDGSKFYLYDYNSGHFYRSTDGAATFEHTSTIPSLGWRQQVVEAAPGMNGEVWISNGASGLYRSSTAGETFSKVANVQYAFMFSFGAPPNGSKVPTVFLYGIVENTKGIFRSDDMGTSWILINDSQHQMSDLVNGAGAMAGDRQVWGRVHIGTDGRGVFYGVPSDAVPSPRRSD</sequence>
<organism evidence="7 8">
    <name type="scientific">Bradyrhizobium japonicum</name>
    <dbReference type="NCBI Taxonomy" id="375"/>
    <lineage>
        <taxon>Bacteria</taxon>
        <taxon>Pseudomonadati</taxon>
        <taxon>Pseudomonadota</taxon>
        <taxon>Alphaproteobacteria</taxon>
        <taxon>Hyphomicrobiales</taxon>
        <taxon>Nitrobacteraceae</taxon>
        <taxon>Bradyrhizobium</taxon>
    </lineage>
</organism>
<comment type="similarity">
    <text evidence="6">Belongs to the glycosyl hydrolase 74 family.</text>
</comment>
<dbReference type="Gene3D" id="2.130.10.10">
    <property type="entry name" value="YVTN repeat-like/Quinoprotein amine dehydrogenase"/>
    <property type="match status" value="2"/>
</dbReference>